<accession>A0A9X3DZB3</accession>
<dbReference type="RefSeq" id="WP_266129919.1">
    <property type="nucleotide sequence ID" value="NZ_JAPKMY010000003.1"/>
</dbReference>
<protein>
    <submittedName>
        <fullName evidence="1">Sce7726 family protein</fullName>
    </submittedName>
</protein>
<gene>
    <name evidence="1" type="ORF">OSH00_07515</name>
</gene>
<comment type="caution">
    <text evidence="1">The sequence shown here is derived from an EMBL/GenBank/DDBJ whole genome shotgun (WGS) entry which is preliminary data.</text>
</comment>
<dbReference type="EMBL" id="JAPKMY010000003">
    <property type="protein sequence ID" value="MCX5467594.1"/>
    <property type="molecule type" value="Genomic_DNA"/>
</dbReference>
<organism evidence="1 2">
    <name type="scientific">Acinetobacter nematophilus</name>
    <dbReference type="NCBI Taxonomy" id="2994642"/>
    <lineage>
        <taxon>Bacteria</taxon>
        <taxon>Pseudomonadati</taxon>
        <taxon>Pseudomonadota</taxon>
        <taxon>Gammaproteobacteria</taxon>
        <taxon>Moraxellales</taxon>
        <taxon>Moraxellaceae</taxon>
        <taxon>Acinetobacter</taxon>
    </lineage>
</organism>
<proteinExistence type="predicted"/>
<dbReference type="Proteomes" id="UP001146019">
    <property type="component" value="Unassembled WGS sequence"/>
</dbReference>
<reference evidence="1" key="1">
    <citation type="submission" date="2022-11" db="EMBL/GenBank/DDBJ databases">
        <title>Biodiversity and phylogenetic relationships of bacteria.</title>
        <authorList>
            <person name="Machado R.A.R."/>
            <person name="Bhat A."/>
            <person name="Loulou A."/>
            <person name="Kallel S."/>
        </authorList>
    </citation>
    <scope>NUCLEOTIDE SEQUENCE</scope>
    <source>
        <strain evidence="1">A-IN1</strain>
    </source>
</reference>
<dbReference type="InterPro" id="IPR047729">
    <property type="entry name" value="Sce7726-like"/>
</dbReference>
<dbReference type="NCBIfam" id="NF033832">
    <property type="entry name" value="sce7726_fam"/>
    <property type="match status" value="1"/>
</dbReference>
<dbReference type="AlphaFoldDB" id="A0A9X3DZB3"/>
<sequence length="289" mass="33699">MNIERKVAKLFTSNCLNAIANNDFSSIEKLKIDEIVQYFEAINYLDLYERSYSFLEKNYRNEYIYKNMIARRILMGRHSLKSSVLLSEFRVGTNKADLVLLNGCSTCYEIKTEYDSLIRLEDQLSSYTQLFNKVFVVCASKMIVDVHHLIPDNVGIIEFTDTCKLKTIREPIEKCSIDLELMMKSLRKEEYLFIAEKIYKLKIDVPNTQIFDYCFNIINKAEPEFVNKLFLKTLKKTRKNNIEAINSLPIALTNALISFKFSNNNIQSLKKIFMENNSYVLPNSEGKTQ</sequence>
<keyword evidence="2" id="KW-1185">Reference proteome</keyword>
<evidence type="ECO:0000313" key="2">
    <source>
        <dbReference type="Proteomes" id="UP001146019"/>
    </source>
</evidence>
<name>A0A9X3DZB3_9GAMM</name>
<evidence type="ECO:0000313" key="1">
    <source>
        <dbReference type="EMBL" id="MCX5467594.1"/>
    </source>
</evidence>